<evidence type="ECO:0000313" key="2">
    <source>
        <dbReference type="EMBL" id="CAL4962769.1"/>
    </source>
</evidence>
<dbReference type="AlphaFoldDB" id="A0ABC8ZJK8"/>
<feature type="region of interest" description="Disordered" evidence="1">
    <location>
        <begin position="142"/>
        <end position="163"/>
    </location>
</feature>
<dbReference type="EMBL" id="OZ075129">
    <property type="protein sequence ID" value="CAL4962769.1"/>
    <property type="molecule type" value="Genomic_DNA"/>
</dbReference>
<organism evidence="2 3">
    <name type="scientific">Urochloa decumbens</name>
    <dbReference type="NCBI Taxonomy" id="240449"/>
    <lineage>
        <taxon>Eukaryota</taxon>
        <taxon>Viridiplantae</taxon>
        <taxon>Streptophyta</taxon>
        <taxon>Embryophyta</taxon>
        <taxon>Tracheophyta</taxon>
        <taxon>Spermatophyta</taxon>
        <taxon>Magnoliopsida</taxon>
        <taxon>Liliopsida</taxon>
        <taxon>Poales</taxon>
        <taxon>Poaceae</taxon>
        <taxon>PACMAD clade</taxon>
        <taxon>Panicoideae</taxon>
        <taxon>Panicodae</taxon>
        <taxon>Paniceae</taxon>
        <taxon>Melinidinae</taxon>
        <taxon>Urochloa</taxon>
    </lineage>
</organism>
<evidence type="ECO:0000256" key="1">
    <source>
        <dbReference type="SAM" id="MobiDB-lite"/>
    </source>
</evidence>
<reference evidence="2 3" key="2">
    <citation type="submission" date="2024-10" db="EMBL/GenBank/DDBJ databases">
        <authorList>
            <person name="Ryan C."/>
        </authorList>
    </citation>
    <scope>NUCLEOTIDE SEQUENCE [LARGE SCALE GENOMIC DNA]</scope>
</reference>
<sequence>MASSHGFFTPRHLYSSNAFSTTNHIGSNRRMLSIQEQQRLMLEMQQHNTLMEQERLRQPPVPTFSMKKLKRKTMTTEVPPGPSTDVVLDSTRNVFFNFDNNYQEAQKHIAKKKNTSMTVCLSNENDADDAEERAAKEIPFFPLSSKHGLPSSESEFSAHEMSSMFGGGSDVELDLSLKLSSPNGESGLAMDLSLKL</sequence>
<gene>
    <name evidence="2" type="ORF">URODEC1_LOCUS45831</name>
</gene>
<proteinExistence type="predicted"/>
<name>A0ABC8ZJK8_9POAL</name>
<accession>A0ABC8ZJK8</accession>
<keyword evidence="3" id="KW-1185">Reference proteome</keyword>
<dbReference type="Proteomes" id="UP001497457">
    <property type="component" value="Chromosome 19rd"/>
</dbReference>
<evidence type="ECO:0000313" key="3">
    <source>
        <dbReference type="Proteomes" id="UP001497457"/>
    </source>
</evidence>
<protein>
    <submittedName>
        <fullName evidence="2">Uncharacterized protein</fullName>
    </submittedName>
</protein>
<reference evidence="3" key="1">
    <citation type="submission" date="2024-06" db="EMBL/GenBank/DDBJ databases">
        <authorList>
            <person name="Ryan C."/>
        </authorList>
    </citation>
    <scope>NUCLEOTIDE SEQUENCE [LARGE SCALE GENOMIC DNA]</scope>
</reference>